<evidence type="ECO:0000256" key="3">
    <source>
        <dbReference type="ARBA" id="ARBA00023163"/>
    </source>
</evidence>
<dbReference type="PATRIC" id="fig|33050.5.peg.1110"/>
<dbReference type="AlphaFoldDB" id="A0A0N9U450"/>
<dbReference type="CDD" id="cd00038">
    <property type="entry name" value="CAP_ED"/>
    <property type="match status" value="1"/>
</dbReference>
<proteinExistence type="predicted"/>
<evidence type="ECO:0000256" key="2">
    <source>
        <dbReference type="ARBA" id="ARBA00023125"/>
    </source>
</evidence>
<dbReference type="Gene3D" id="1.10.10.10">
    <property type="entry name" value="Winged helix-like DNA-binding domain superfamily/Winged helix DNA-binding domain"/>
    <property type="match status" value="1"/>
</dbReference>
<dbReference type="PROSITE" id="PS51063">
    <property type="entry name" value="HTH_CRP_2"/>
    <property type="match status" value="1"/>
</dbReference>
<keyword evidence="1" id="KW-0805">Transcription regulation</keyword>
<dbReference type="EMBL" id="CP012700">
    <property type="protein sequence ID" value="ALH79810.1"/>
    <property type="molecule type" value="Genomic_DNA"/>
</dbReference>
<gene>
    <name evidence="5" type="ORF">AN936_05360</name>
</gene>
<dbReference type="SUPFAM" id="SSF51206">
    <property type="entry name" value="cAMP-binding domain-like"/>
    <property type="match status" value="1"/>
</dbReference>
<dbReference type="KEGG" id="smag:AN936_05360"/>
<protein>
    <recommendedName>
        <fullName evidence="4">HTH crp-type domain-containing protein</fullName>
    </recommendedName>
</protein>
<dbReference type="InterPro" id="IPR018490">
    <property type="entry name" value="cNMP-bd_dom_sf"/>
</dbReference>
<dbReference type="GO" id="GO:0003677">
    <property type="term" value="F:DNA binding"/>
    <property type="evidence" value="ECO:0007669"/>
    <property type="project" value="UniProtKB-KW"/>
</dbReference>
<feature type="domain" description="HTH crp-type" evidence="4">
    <location>
        <begin position="176"/>
        <end position="250"/>
    </location>
</feature>
<evidence type="ECO:0000256" key="1">
    <source>
        <dbReference type="ARBA" id="ARBA00023015"/>
    </source>
</evidence>
<dbReference type="Proteomes" id="UP000058074">
    <property type="component" value="Chromosome"/>
</dbReference>
<dbReference type="InterPro" id="IPR012318">
    <property type="entry name" value="HTH_CRP"/>
</dbReference>
<dbReference type="Pfam" id="PF00027">
    <property type="entry name" value="cNMP_binding"/>
    <property type="match status" value="1"/>
</dbReference>
<dbReference type="Pfam" id="PF13545">
    <property type="entry name" value="HTH_Crp_2"/>
    <property type="match status" value="1"/>
</dbReference>
<evidence type="ECO:0000259" key="4">
    <source>
        <dbReference type="PROSITE" id="PS51063"/>
    </source>
</evidence>
<evidence type="ECO:0000313" key="5">
    <source>
        <dbReference type="EMBL" id="ALH79810.1"/>
    </source>
</evidence>
<organism evidence="5 6">
    <name type="scientific">Sphingopyxis macrogoltabida</name>
    <name type="common">Sphingomonas macrogoltabidus</name>
    <dbReference type="NCBI Taxonomy" id="33050"/>
    <lineage>
        <taxon>Bacteria</taxon>
        <taxon>Pseudomonadati</taxon>
        <taxon>Pseudomonadota</taxon>
        <taxon>Alphaproteobacteria</taxon>
        <taxon>Sphingomonadales</taxon>
        <taxon>Sphingomonadaceae</taxon>
        <taxon>Sphingopyxis</taxon>
    </lineage>
</organism>
<keyword evidence="2" id="KW-0238">DNA-binding</keyword>
<dbReference type="GO" id="GO:0006355">
    <property type="term" value="P:regulation of DNA-templated transcription"/>
    <property type="evidence" value="ECO:0007669"/>
    <property type="project" value="InterPro"/>
</dbReference>
<dbReference type="Gene3D" id="2.60.120.10">
    <property type="entry name" value="Jelly Rolls"/>
    <property type="match status" value="1"/>
</dbReference>
<accession>A0A0N9U450</accession>
<dbReference type="InterPro" id="IPR000595">
    <property type="entry name" value="cNMP-bd_dom"/>
</dbReference>
<dbReference type="SMART" id="SM00419">
    <property type="entry name" value="HTH_CRP"/>
    <property type="match status" value="1"/>
</dbReference>
<reference evidence="5 6" key="1">
    <citation type="journal article" date="2015" name="Genome Announc.">
        <title>Complete Genome Sequence of Polypropylene Glycol- and Polyethylene Glycol-Degrading Sphingopyxis macrogoltabida Strain EY-1.</title>
        <authorList>
            <person name="Ohtsubo Y."/>
            <person name="Nagata Y."/>
            <person name="Numata M."/>
            <person name="Tsuchikane K."/>
            <person name="Hosoyama A."/>
            <person name="Yamazoe A."/>
            <person name="Tsuda M."/>
            <person name="Fujita N."/>
            <person name="Kawai F."/>
        </authorList>
    </citation>
    <scope>NUCLEOTIDE SEQUENCE [LARGE SCALE GENOMIC DNA]</scope>
    <source>
        <strain evidence="5 6">EY-1</strain>
    </source>
</reference>
<evidence type="ECO:0000313" key="6">
    <source>
        <dbReference type="Proteomes" id="UP000058074"/>
    </source>
</evidence>
<dbReference type="InterPro" id="IPR014710">
    <property type="entry name" value="RmlC-like_jellyroll"/>
</dbReference>
<dbReference type="SUPFAM" id="SSF46785">
    <property type="entry name" value="Winged helix' DNA-binding domain"/>
    <property type="match status" value="1"/>
</dbReference>
<name>A0A0N9U450_SPHMC</name>
<keyword evidence="3" id="KW-0804">Transcription</keyword>
<dbReference type="InterPro" id="IPR036388">
    <property type="entry name" value="WH-like_DNA-bd_sf"/>
</dbReference>
<dbReference type="InterPro" id="IPR036390">
    <property type="entry name" value="WH_DNA-bd_sf"/>
</dbReference>
<sequence>MSCNEPEGHVHREIDAPFRWMGDAVQAHRHGRLGIFVRKLISHSRLSADDQAAIASLPFSIKTLEPNDHILREGERAEICPVLLSGFAYRQKISADGGRQIVALKIPGDPLDFQSLYLDRADHNLQALTKVELAIFALKDLENLVAPRPGLARAVLVDILIEASIGREWLLNIGRRNALTRLAHLLCELLYRVEQIAGETIGNFELPLTQEQLADLLGLTPVHINRTLRELEKEGAIRRVSRRVSIADIATLHRIAQFSDIYLHRNQSSAVV</sequence>